<sequence>MIYADYARRKMHNVVRKRVKEYGVRWNGTASTLCDRLGNAVGLVANAHRGTTDYVQNDFDSIYPWSDIKTCNIDADGNVLAYLGEPSFERDGTNGDVMVEIPKFYYKRIKTGIEEEIWICGTKLPGYELHPLFIDNGKEVSKVFHSAYNASSYIDETDNKVKLQSITGVQPRVRTTRASFRTYARNKGAIWGIEDISCVDALQLLYLVEYANTHSQSALGNGASKLSFTANHKALEETTNGNTITIASTYKNIYKLGQRIEIGTSLGANNKTTTPRTITAIITDEETGQTTITFDGDPITIAVGNMMWNVAPLNGSCDALNGKSGWLAGENNYTNTFADVNYRGIEGFHAKLFRFIDGVNIKDGVVYYANSIADYADGVYDGKYRAVGYSNAETSGYVSAFGYDEKAPWVMFPSAAVGKPSTFVPDYYYQNTGECLLLLGGAWSYGTGAGAFLFDCRNAFSSSYCFFGSHLLVKKP</sequence>
<keyword evidence="2" id="KW-1185">Reference proteome</keyword>
<reference evidence="1" key="1">
    <citation type="submission" date="2020-08" db="EMBL/GenBank/DDBJ databases">
        <title>Genome public.</title>
        <authorList>
            <person name="Liu C."/>
            <person name="Sun Q."/>
        </authorList>
    </citation>
    <scope>NUCLEOTIDE SEQUENCE</scope>
    <source>
        <strain evidence="1">NSJ-50</strain>
    </source>
</reference>
<protein>
    <submittedName>
        <fullName evidence="1">Uncharacterized protein</fullName>
    </submittedName>
</protein>
<gene>
    <name evidence="1" type="ORF">H8706_10540</name>
</gene>
<dbReference type="Proteomes" id="UP000647416">
    <property type="component" value="Unassembled WGS sequence"/>
</dbReference>
<dbReference type="RefSeq" id="WP_262432610.1">
    <property type="nucleotide sequence ID" value="NZ_JACRTE010000020.1"/>
</dbReference>
<evidence type="ECO:0000313" key="1">
    <source>
        <dbReference type="EMBL" id="MBC8597298.1"/>
    </source>
</evidence>
<evidence type="ECO:0000313" key="2">
    <source>
        <dbReference type="Proteomes" id="UP000647416"/>
    </source>
</evidence>
<comment type="caution">
    <text evidence="1">The sequence shown here is derived from an EMBL/GenBank/DDBJ whole genome shotgun (WGS) entry which is preliminary data.</text>
</comment>
<organism evidence="1 2">
    <name type="scientific">Qingrenia yutianensis</name>
    <dbReference type="NCBI Taxonomy" id="2763676"/>
    <lineage>
        <taxon>Bacteria</taxon>
        <taxon>Bacillati</taxon>
        <taxon>Bacillota</taxon>
        <taxon>Clostridia</taxon>
        <taxon>Eubacteriales</taxon>
        <taxon>Oscillospiraceae</taxon>
        <taxon>Qingrenia</taxon>
    </lineage>
</organism>
<accession>A0A926IUW8</accession>
<name>A0A926IUW8_9FIRM</name>
<dbReference type="EMBL" id="JACRTE010000020">
    <property type="protein sequence ID" value="MBC8597298.1"/>
    <property type="molecule type" value="Genomic_DNA"/>
</dbReference>
<dbReference type="AlphaFoldDB" id="A0A926IUW8"/>
<proteinExistence type="predicted"/>